<organism evidence="3 4">
    <name type="scientific">Dyella mobilis</name>
    <dbReference type="NCBI Taxonomy" id="1849582"/>
    <lineage>
        <taxon>Bacteria</taxon>
        <taxon>Pseudomonadati</taxon>
        <taxon>Pseudomonadota</taxon>
        <taxon>Gammaproteobacteria</taxon>
        <taxon>Lysobacterales</taxon>
        <taxon>Rhodanobacteraceae</taxon>
        <taxon>Dyella</taxon>
    </lineage>
</organism>
<accession>A0ABS2KFN4</accession>
<dbReference type="InterPro" id="IPR005545">
    <property type="entry name" value="YCII"/>
</dbReference>
<dbReference type="EMBL" id="JADIKF010000038">
    <property type="protein sequence ID" value="MBM7129976.1"/>
    <property type="molecule type" value="Genomic_DNA"/>
</dbReference>
<dbReference type="Pfam" id="PF03795">
    <property type="entry name" value="YCII"/>
    <property type="match status" value="1"/>
</dbReference>
<comment type="similarity">
    <text evidence="1">Belongs to the YciI family.</text>
</comment>
<evidence type="ECO:0000256" key="1">
    <source>
        <dbReference type="ARBA" id="ARBA00007689"/>
    </source>
</evidence>
<dbReference type="Proteomes" id="UP001430193">
    <property type="component" value="Unassembled WGS sequence"/>
</dbReference>
<evidence type="ECO:0000313" key="4">
    <source>
        <dbReference type="Proteomes" id="UP001430193"/>
    </source>
</evidence>
<comment type="caution">
    <text evidence="3">The sequence shown here is derived from an EMBL/GenBank/DDBJ whole genome shotgun (WGS) entry which is preliminary data.</text>
</comment>
<reference evidence="3" key="1">
    <citation type="submission" date="2020-10" db="EMBL/GenBank/DDBJ databases">
        <title>Phylogeny of dyella-like bacteria.</title>
        <authorList>
            <person name="Fu J."/>
        </authorList>
    </citation>
    <scope>NUCLEOTIDE SEQUENCE</scope>
    <source>
        <strain evidence="3">DHON07</strain>
    </source>
</reference>
<dbReference type="SUPFAM" id="SSF54909">
    <property type="entry name" value="Dimeric alpha+beta barrel"/>
    <property type="match status" value="1"/>
</dbReference>
<keyword evidence="4" id="KW-1185">Reference proteome</keyword>
<protein>
    <recommendedName>
        <fullName evidence="2">YCII-related domain-containing protein</fullName>
    </recommendedName>
</protein>
<feature type="domain" description="YCII-related" evidence="2">
    <location>
        <begin position="46"/>
        <end position="140"/>
    </location>
</feature>
<evidence type="ECO:0000313" key="3">
    <source>
        <dbReference type="EMBL" id="MBM7129976.1"/>
    </source>
</evidence>
<dbReference type="PANTHER" id="PTHR35174">
    <property type="entry name" value="BLL7171 PROTEIN-RELATED"/>
    <property type="match status" value="1"/>
</dbReference>
<proteinExistence type="inferred from homology"/>
<evidence type="ECO:0000259" key="2">
    <source>
        <dbReference type="Pfam" id="PF03795"/>
    </source>
</evidence>
<dbReference type="Gene3D" id="3.30.70.1060">
    <property type="entry name" value="Dimeric alpha+beta barrel"/>
    <property type="match status" value="1"/>
</dbReference>
<name>A0ABS2KFN4_9GAMM</name>
<dbReference type="InterPro" id="IPR011008">
    <property type="entry name" value="Dimeric_a/b-barrel"/>
</dbReference>
<gene>
    <name evidence="3" type="ORF">ISS99_10585</name>
</gene>
<sequence>MYIRTRTPVYSVVRPCNLEDEHVAPPPESTIDTTSEYLVISRGQWDKDRSLDEIQKAIDDFYVWHDRLVSEGVMKSGQRLAREAKIVSSSGVTDGPFAEGKEVVGGYWFFLAANLSEAAALAAQNPCLACGLTYEVRPIEEERASAFKLSNEMPENFGDKK</sequence>